<dbReference type="EMBL" id="JAGSOY010000015">
    <property type="protein sequence ID" value="MBU2711130.1"/>
    <property type="molecule type" value="Genomic_DNA"/>
</dbReference>
<feature type="signal peptide" evidence="2">
    <location>
        <begin position="1"/>
        <end position="21"/>
    </location>
</feature>
<sequence length="210" mass="23218">MTFYKTLLMCTLTTLSLTANAITPEIGDVSIEGENTGDHAEPPPSPDGAARYQVTYCSKNGTIIDANDDGSIDIIFNQFFAQAAGRRPAISNCTINIPIKIPAGYRVGFKSLGVEGTAQFNRHGAAKVDIRRQLNHRRMPKTQRTYYYDYGSTQDIVLTSEGRTPYTRCGEQSANLKAKLQLSIKGKDSIIHIDEGAANITYKLDYKRCR</sequence>
<evidence type="ECO:0000313" key="3">
    <source>
        <dbReference type="EMBL" id="MBU2711130.1"/>
    </source>
</evidence>
<protein>
    <submittedName>
        <fullName evidence="3">DUF4360 domain-containing protein</fullName>
    </submittedName>
</protein>
<evidence type="ECO:0000256" key="2">
    <source>
        <dbReference type="SAM" id="SignalP"/>
    </source>
</evidence>
<gene>
    <name evidence="3" type="ORF">KCG35_08665</name>
</gene>
<accession>A0ABS5ZAW9</accession>
<organism evidence="3 4">
    <name type="scientific">Zooshikella harenae</name>
    <dbReference type="NCBI Taxonomy" id="2827238"/>
    <lineage>
        <taxon>Bacteria</taxon>
        <taxon>Pseudomonadati</taxon>
        <taxon>Pseudomonadota</taxon>
        <taxon>Gammaproteobacteria</taxon>
        <taxon>Oceanospirillales</taxon>
        <taxon>Zooshikellaceae</taxon>
        <taxon>Zooshikella</taxon>
    </lineage>
</organism>
<feature type="chain" id="PRO_5045914345" evidence="2">
    <location>
        <begin position="22"/>
        <end position="210"/>
    </location>
</feature>
<keyword evidence="2" id="KW-0732">Signal</keyword>
<proteinExistence type="predicted"/>
<dbReference type="Pfam" id="PF14273">
    <property type="entry name" value="DUF4360"/>
    <property type="match status" value="1"/>
</dbReference>
<keyword evidence="4" id="KW-1185">Reference proteome</keyword>
<evidence type="ECO:0000313" key="4">
    <source>
        <dbReference type="Proteomes" id="UP000690515"/>
    </source>
</evidence>
<dbReference type="Proteomes" id="UP000690515">
    <property type="component" value="Unassembled WGS sequence"/>
</dbReference>
<comment type="caution">
    <text evidence="3">The sequence shown here is derived from an EMBL/GenBank/DDBJ whole genome shotgun (WGS) entry which is preliminary data.</text>
</comment>
<reference evidence="3 4" key="1">
    <citation type="submission" date="2021-04" db="EMBL/GenBank/DDBJ databases">
        <authorList>
            <person name="Pira H."/>
            <person name="Risdian C."/>
            <person name="Wink J."/>
        </authorList>
    </citation>
    <scope>NUCLEOTIDE SEQUENCE [LARGE SCALE GENOMIC DNA]</scope>
    <source>
        <strain evidence="3 4">WH53</strain>
    </source>
</reference>
<feature type="region of interest" description="Disordered" evidence="1">
    <location>
        <begin position="29"/>
        <end position="49"/>
    </location>
</feature>
<dbReference type="RefSeq" id="WP_215819291.1">
    <property type="nucleotide sequence ID" value="NZ_JAGSOY010000015.1"/>
</dbReference>
<name>A0ABS5ZAW9_9GAMM</name>
<evidence type="ECO:0000256" key="1">
    <source>
        <dbReference type="SAM" id="MobiDB-lite"/>
    </source>
</evidence>
<dbReference type="InterPro" id="IPR025649">
    <property type="entry name" value="DUF4360"/>
</dbReference>